<dbReference type="InterPro" id="IPR036860">
    <property type="entry name" value="SH2_dom_sf"/>
</dbReference>
<organism evidence="1 2">
    <name type="scientific">Macrostomum lignano</name>
    <dbReference type="NCBI Taxonomy" id="282301"/>
    <lineage>
        <taxon>Eukaryota</taxon>
        <taxon>Metazoa</taxon>
        <taxon>Spiralia</taxon>
        <taxon>Lophotrochozoa</taxon>
        <taxon>Platyhelminthes</taxon>
        <taxon>Rhabditophora</taxon>
        <taxon>Macrostomorpha</taxon>
        <taxon>Macrostomida</taxon>
        <taxon>Macrostomidae</taxon>
        <taxon>Macrostomum</taxon>
    </lineage>
</organism>
<name>A0A267DMQ2_9PLAT</name>
<feature type="non-terminal residue" evidence="1">
    <location>
        <position position="1"/>
    </location>
</feature>
<reference evidence="1 2" key="1">
    <citation type="submission" date="2017-06" db="EMBL/GenBank/DDBJ databases">
        <title>A platform for efficient transgenesis in Macrostomum lignano, a flatworm model organism for stem cell research.</title>
        <authorList>
            <person name="Berezikov E."/>
        </authorList>
    </citation>
    <scope>NUCLEOTIDE SEQUENCE [LARGE SCALE GENOMIC DNA]</scope>
    <source>
        <strain evidence="1">DV1</strain>
        <tissue evidence="1">Whole organism</tissue>
    </source>
</reference>
<gene>
    <name evidence="1" type="ORF">BOX15_Mlig017145g1</name>
</gene>
<dbReference type="Proteomes" id="UP000215902">
    <property type="component" value="Unassembled WGS sequence"/>
</dbReference>
<evidence type="ECO:0000313" key="1">
    <source>
        <dbReference type="EMBL" id="PAA49832.1"/>
    </source>
</evidence>
<proteinExistence type="predicted"/>
<comment type="caution">
    <text evidence="1">The sequence shown here is derived from an EMBL/GenBank/DDBJ whole genome shotgun (WGS) entry which is preliminary data.</text>
</comment>
<sequence length="692" mass="78541">RCIQMELNVPYQKLQERFGDNDFVKALNEGYCTLSDGFLTREVRFVLQKCLTAEFLNSLNELDFSDSFTAAFIFQQDWRIGDFFDKFNSELKAYFDKESTILSGINQDGAESEVRLYEVEDRYHRLSKEFSKYYSQELDGRWNFLKLINNVFKFESQLLNSSRDELQSRSAKKRHVSSALSSDSKSLVASKVARLCEPCMVGRGPQLEKTLGYLKTVCLTPDRAQKQIDGVSTLVNEFLALSHRVSAINNCLDYQNLLELEKKAPLELVYRTCSQFEQSGMLKKLADPMKKLLHNSLVIEEHARVVRVGSSTAGKYLKLRVRPLFAKFFQVVLGVERDGDLRIAVLSAKTAHNFEDLSMEALCNAEQLTKNLLGSSSIDWDGNTAKLSLRFENRPQSSSSESKPTQAFVLCVFFLTQPNPGGLLPEQTVVSCLSKPIVFITNDIQRSEATAAIEWYASDRPVYPIVAGAPKPLTLDEVVYLIQNYILRKTKHQINADSIAYFREKCRLLLSAGDRVVFKDFIKKPIIGSVSSGEIKPRSLWEFAFCCVNFVLNSKYLCKAMFSNGLVYGFVTRDKADELLRSNPHHPNSLALLRFSETMATVTVAIWRNGETMHEVPKPKKHFDNTSVPEFCYTPIQQESVLKYDGTFATPHELSSYFPKDSYIPGYVAISRDMDLLSLCSGEIPDDYIFST</sequence>
<dbReference type="Gene3D" id="3.30.505.10">
    <property type="entry name" value="SH2 domain"/>
    <property type="match status" value="1"/>
</dbReference>
<evidence type="ECO:0000313" key="2">
    <source>
        <dbReference type="Proteomes" id="UP000215902"/>
    </source>
</evidence>
<keyword evidence="2" id="KW-1185">Reference proteome</keyword>
<dbReference type="OrthoDB" id="19300at2759"/>
<dbReference type="EMBL" id="NIVC01003778">
    <property type="protein sequence ID" value="PAA49832.1"/>
    <property type="molecule type" value="Genomic_DNA"/>
</dbReference>
<dbReference type="SUPFAM" id="SSF55550">
    <property type="entry name" value="SH2 domain"/>
    <property type="match status" value="1"/>
</dbReference>
<accession>A0A267DMQ2</accession>
<dbReference type="AlphaFoldDB" id="A0A267DMQ2"/>
<protein>
    <submittedName>
        <fullName evidence="1">Uncharacterized protein</fullName>
    </submittedName>
</protein>